<dbReference type="AlphaFoldDB" id="A0A654IQS1"/>
<protein>
    <submittedName>
        <fullName evidence="2">Uncharacterized protein</fullName>
    </submittedName>
</protein>
<accession>A0A654IQS1</accession>
<evidence type="ECO:0000313" key="1">
    <source>
        <dbReference type="EMBL" id="VZS00924.1"/>
    </source>
</evidence>
<name>A0A654IQS1_9MOLU</name>
<organism evidence="2">
    <name type="scientific">Mycoplasma feriruminatoris</name>
    <dbReference type="NCBI Taxonomy" id="1179777"/>
    <lineage>
        <taxon>Bacteria</taxon>
        <taxon>Bacillati</taxon>
        <taxon>Mycoplasmatota</taxon>
        <taxon>Mollicutes</taxon>
        <taxon>Mycoplasmataceae</taxon>
        <taxon>Mycoplasma</taxon>
    </lineage>
</organism>
<reference evidence="2" key="1">
    <citation type="submission" date="2019-11" db="EMBL/GenBank/DDBJ databases">
        <authorList>
            <person name="Falquet L."/>
            <person name="Falquet L."/>
        </authorList>
    </citation>
    <scope>NUCLEOTIDE SEQUENCE</scope>
    <source>
        <strain evidence="2">14/OD_0492</strain>
        <strain evidence="1">14/OD_0535</strain>
    </source>
</reference>
<gene>
    <name evidence="2" type="ORF">MF5582_00913</name>
    <name evidence="1" type="ORF">MF5583_00848</name>
</gene>
<dbReference type="EMBL" id="LR739236">
    <property type="protein sequence ID" value="VZS00924.1"/>
    <property type="molecule type" value="Genomic_DNA"/>
</dbReference>
<dbReference type="EMBL" id="LR739237">
    <property type="protein sequence ID" value="VZS01018.1"/>
    <property type="molecule type" value="Genomic_DNA"/>
</dbReference>
<dbReference type="RefSeq" id="WP_278288397.1">
    <property type="nucleotide sequence ID" value="NZ_CP113495.1"/>
</dbReference>
<proteinExistence type="predicted"/>
<evidence type="ECO:0000313" key="2">
    <source>
        <dbReference type="EMBL" id="VZS01018.1"/>
    </source>
</evidence>
<sequence>MNQLLIGIAYKFRNENNKLPISKDYYGKFITTVHSKLHRPHIVIFSNKKAYYLSVKTLKDNKNLKQTLYDTKNLIIKNKNVYSNKLKYPKVGNAINCSAINVMDIELFQSLFEPNRPKNNYQIKPQLYDLIMNTLFLNIMNDNVKFFEIDKFDFEYEKTIWKQEIIAIQNKKICSDIIISYNNIPEQDKSKLLHKPTLFYQLVKEKYLEILE</sequence>
<dbReference type="NCBIfam" id="NF045891">
    <property type="entry name" value="ICE_Mbov_0400"/>
    <property type="match status" value="1"/>
</dbReference>